<gene>
    <name evidence="3" type="ORF">Q8F55_008279</name>
</gene>
<feature type="region of interest" description="Disordered" evidence="2">
    <location>
        <begin position="39"/>
        <end position="146"/>
    </location>
</feature>
<dbReference type="RefSeq" id="XP_069206517.1">
    <property type="nucleotide sequence ID" value="XM_069356676.1"/>
</dbReference>
<keyword evidence="1" id="KW-0175">Coiled coil</keyword>
<name>A0ABR3PVY2_9TREE</name>
<feature type="compositionally biased region" description="Low complexity" evidence="2">
    <location>
        <begin position="118"/>
        <end position="131"/>
    </location>
</feature>
<feature type="region of interest" description="Disordered" evidence="2">
    <location>
        <begin position="1"/>
        <end position="25"/>
    </location>
</feature>
<comment type="caution">
    <text evidence="3">The sequence shown here is derived from an EMBL/GenBank/DDBJ whole genome shotgun (WGS) entry which is preliminary data.</text>
</comment>
<proteinExistence type="predicted"/>
<dbReference type="Proteomes" id="UP001565368">
    <property type="component" value="Unassembled WGS sequence"/>
</dbReference>
<feature type="coiled-coil region" evidence="1">
    <location>
        <begin position="177"/>
        <end position="210"/>
    </location>
</feature>
<evidence type="ECO:0000256" key="1">
    <source>
        <dbReference type="SAM" id="Coils"/>
    </source>
</evidence>
<dbReference type="EMBL" id="JBBXJM010000006">
    <property type="protein sequence ID" value="KAL1406573.1"/>
    <property type="molecule type" value="Genomic_DNA"/>
</dbReference>
<dbReference type="GeneID" id="95989322"/>
<feature type="region of interest" description="Disordered" evidence="2">
    <location>
        <begin position="249"/>
        <end position="269"/>
    </location>
</feature>
<accession>A0ABR3PVY2</accession>
<feature type="compositionally biased region" description="Low complexity" evidence="2">
    <location>
        <begin position="55"/>
        <end position="65"/>
    </location>
</feature>
<reference evidence="3 4" key="1">
    <citation type="submission" date="2023-08" db="EMBL/GenBank/DDBJ databases">
        <title>Annotated Genome Sequence of Vanrija albida AlHP1.</title>
        <authorList>
            <person name="Herzog R."/>
        </authorList>
    </citation>
    <scope>NUCLEOTIDE SEQUENCE [LARGE SCALE GENOMIC DNA]</scope>
    <source>
        <strain evidence="3 4">AlHP1</strain>
    </source>
</reference>
<protein>
    <submittedName>
        <fullName evidence="3">Uncharacterized protein</fullName>
    </submittedName>
</protein>
<evidence type="ECO:0000313" key="3">
    <source>
        <dbReference type="EMBL" id="KAL1406573.1"/>
    </source>
</evidence>
<keyword evidence="4" id="KW-1185">Reference proteome</keyword>
<organism evidence="3 4">
    <name type="scientific">Vanrija albida</name>
    <dbReference type="NCBI Taxonomy" id="181172"/>
    <lineage>
        <taxon>Eukaryota</taxon>
        <taxon>Fungi</taxon>
        <taxon>Dikarya</taxon>
        <taxon>Basidiomycota</taxon>
        <taxon>Agaricomycotina</taxon>
        <taxon>Tremellomycetes</taxon>
        <taxon>Trichosporonales</taxon>
        <taxon>Trichosporonaceae</taxon>
        <taxon>Vanrija</taxon>
    </lineage>
</organism>
<evidence type="ECO:0000256" key="2">
    <source>
        <dbReference type="SAM" id="MobiDB-lite"/>
    </source>
</evidence>
<sequence>MPPAPSPAASKPFRPPPPPRPSFLRRLLGKADEPDMYAYYDNLYRQRAPSPSPSAPSASTSDAGPSRPPTPPLPAWTSPAWYYASQGMQARRLPTGTGDDDLPATLRARPGETVNLGARRPATSRPSTTPARAPPTQPDPYVMSLMPSTRPAHYHALPAAERKWIDWNIAQQKKYLAAKKKAEVAAAKQAKKVAEAQEKAAQRAADAERKHAERADAERARNYQCVASGWLADDRKWINYQRWARTHGFLPPEGERKEKKKAAPKPPEQEERYCFMLQPTDEFGVFVPAGAGAGGTQWVPMSRTMHMALTGSGQQQPRPAPAGQLWTL</sequence>
<evidence type="ECO:0000313" key="4">
    <source>
        <dbReference type="Proteomes" id="UP001565368"/>
    </source>
</evidence>